<dbReference type="PATRIC" id="fig|1549858.7.peg.419"/>
<dbReference type="AlphaFoldDB" id="A0A0D1MBT4"/>
<proteinExistence type="predicted"/>
<evidence type="ECO:0000313" key="2">
    <source>
        <dbReference type="Proteomes" id="UP000033203"/>
    </source>
</evidence>
<dbReference type="Proteomes" id="UP000033203">
    <property type="component" value="Unassembled WGS sequence"/>
</dbReference>
<dbReference type="EMBL" id="JXTP01000010">
    <property type="protein sequence ID" value="KIU29895.1"/>
    <property type="molecule type" value="Genomic_DNA"/>
</dbReference>
<evidence type="ECO:0008006" key="3">
    <source>
        <dbReference type="Google" id="ProtNLM"/>
    </source>
</evidence>
<accession>A0A0D1MBT4</accession>
<reference evidence="1 2" key="1">
    <citation type="submission" date="2015-01" db="EMBL/GenBank/DDBJ databases">
        <title>Genome of Sphingomonas taxi strain 30a.</title>
        <authorList>
            <person name="Eevers N."/>
            <person name="Van Hamme J."/>
            <person name="Bottos E."/>
            <person name="Weyens N."/>
            <person name="Vangronsveld J."/>
        </authorList>
    </citation>
    <scope>NUCLEOTIDE SEQUENCE [LARGE SCALE GENOMIC DNA]</scope>
    <source>
        <strain evidence="1 2">30a</strain>
    </source>
</reference>
<sequence length="76" mass="7765">MKGMHPGDIVMDQDGRIAGMVAGDVVIRPGCDVRISGMVAGDVYVEEGARARISGMVSGRVFNDGGAVRVSGMIGG</sequence>
<organism evidence="1 2">
    <name type="scientific">Sphingomonas melonis</name>
    <dbReference type="NCBI Taxonomy" id="152682"/>
    <lineage>
        <taxon>Bacteria</taxon>
        <taxon>Pseudomonadati</taxon>
        <taxon>Pseudomonadota</taxon>
        <taxon>Alphaproteobacteria</taxon>
        <taxon>Sphingomonadales</taxon>
        <taxon>Sphingomonadaceae</taxon>
        <taxon>Sphingomonas</taxon>
    </lineage>
</organism>
<evidence type="ECO:0000313" key="1">
    <source>
        <dbReference type="EMBL" id="KIU29895.1"/>
    </source>
</evidence>
<protein>
    <recommendedName>
        <fullName evidence="3">Polymer-forming cytoskeletal protein</fullName>
    </recommendedName>
</protein>
<gene>
    <name evidence="1" type="ORF">SR41_02160</name>
</gene>
<name>A0A0D1MBT4_9SPHN</name>
<comment type="caution">
    <text evidence="1">The sequence shown here is derived from an EMBL/GenBank/DDBJ whole genome shotgun (WGS) entry which is preliminary data.</text>
</comment>